<dbReference type="AlphaFoldDB" id="A0A2P2P6N5"/>
<evidence type="ECO:0000313" key="1">
    <source>
        <dbReference type="EMBL" id="MBX50412.1"/>
    </source>
</evidence>
<accession>A0A2P2P6N5</accession>
<organism evidence="1">
    <name type="scientific">Rhizophora mucronata</name>
    <name type="common">Asiatic mangrove</name>
    <dbReference type="NCBI Taxonomy" id="61149"/>
    <lineage>
        <taxon>Eukaryota</taxon>
        <taxon>Viridiplantae</taxon>
        <taxon>Streptophyta</taxon>
        <taxon>Embryophyta</taxon>
        <taxon>Tracheophyta</taxon>
        <taxon>Spermatophyta</taxon>
        <taxon>Magnoliopsida</taxon>
        <taxon>eudicotyledons</taxon>
        <taxon>Gunneridae</taxon>
        <taxon>Pentapetalae</taxon>
        <taxon>rosids</taxon>
        <taxon>fabids</taxon>
        <taxon>Malpighiales</taxon>
        <taxon>Rhizophoraceae</taxon>
        <taxon>Rhizophora</taxon>
    </lineage>
</organism>
<sequence>MQNFVKKYEGHFMLVLLLSNIAIQHFEVDSAVASLIATCVKHFISMLREDLYFNNLIFTAISQLNFCLL</sequence>
<dbReference type="EMBL" id="GGEC01069928">
    <property type="protein sequence ID" value="MBX50412.1"/>
    <property type="molecule type" value="Transcribed_RNA"/>
</dbReference>
<reference evidence="1" key="1">
    <citation type="submission" date="2018-02" db="EMBL/GenBank/DDBJ databases">
        <title>Rhizophora mucronata_Transcriptome.</title>
        <authorList>
            <person name="Meera S.P."/>
            <person name="Sreeshan A."/>
            <person name="Augustine A."/>
        </authorList>
    </citation>
    <scope>NUCLEOTIDE SEQUENCE</scope>
    <source>
        <tissue evidence="1">Leaf</tissue>
    </source>
</reference>
<protein>
    <submittedName>
        <fullName evidence="1">Uncharacterized protein</fullName>
    </submittedName>
</protein>
<proteinExistence type="predicted"/>
<name>A0A2P2P6N5_RHIMU</name>